<dbReference type="AlphaFoldDB" id="A0A4P7NNX7"/>
<accession>A0A4P7NNX7</accession>
<gene>
    <name evidence="1" type="ORF">PoMZ_05581</name>
</gene>
<dbReference type="Proteomes" id="UP000294847">
    <property type="component" value="Chromosome 6"/>
</dbReference>
<protein>
    <submittedName>
        <fullName evidence="1">Uncharacterized protein</fullName>
    </submittedName>
</protein>
<evidence type="ECO:0000313" key="1">
    <source>
        <dbReference type="EMBL" id="QBZ63890.1"/>
    </source>
</evidence>
<evidence type="ECO:0000313" key="2">
    <source>
        <dbReference type="Proteomes" id="UP000294847"/>
    </source>
</evidence>
<sequence>MIYLPKSPAGVREPILLHPLLIVSIYHAARWEEYRPARLNEILVLISQPPGLVPIIRLGILSAAFFKVAFMINPEIGLYPTSGSSCSDDTLAKSDDLVPGSTFTVTLTSKQTGEFYAGRGLDDDTRKRITVVYESKPSELVIGAIRSMATPI</sequence>
<name>A0A4P7NNX7_PYROR</name>
<dbReference type="EMBL" id="CP034209">
    <property type="protein sequence ID" value="QBZ63890.1"/>
    <property type="molecule type" value="Genomic_DNA"/>
</dbReference>
<organism evidence="1 2">
    <name type="scientific">Pyricularia oryzae</name>
    <name type="common">Rice blast fungus</name>
    <name type="synonym">Magnaporthe oryzae</name>
    <dbReference type="NCBI Taxonomy" id="318829"/>
    <lineage>
        <taxon>Eukaryota</taxon>
        <taxon>Fungi</taxon>
        <taxon>Dikarya</taxon>
        <taxon>Ascomycota</taxon>
        <taxon>Pezizomycotina</taxon>
        <taxon>Sordariomycetes</taxon>
        <taxon>Sordariomycetidae</taxon>
        <taxon>Magnaporthales</taxon>
        <taxon>Pyriculariaceae</taxon>
        <taxon>Pyricularia</taxon>
    </lineage>
</organism>
<reference evidence="1 2" key="1">
    <citation type="journal article" date="2019" name="Mol. Biol. Evol.">
        <title>Blast fungal genomes show frequent chromosomal changes, gene gains and losses, and effector gene turnover.</title>
        <authorList>
            <person name="Gomez Luciano L.B."/>
            <person name="Jason Tsai I."/>
            <person name="Chuma I."/>
            <person name="Tosa Y."/>
            <person name="Chen Y.H."/>
            <person name="Li J.Y."/>
            <person name="Li M.Y."/>
            <person name="Jade Lu M.Y."/>
            <person name="Nakayashiki H."/>
            <person name="Li W.H."/>
        </authorList>
    </citation>
    <scope>NUCLEOTIDE SEQUENCE [LARGE SCALE GENOMIC DNA]</scope>
    <source>
        <strain evidence="1">MZ5-1-6</strain>
    </source>
</reference>
<proteinExistence type="predicted"/>